<gene>
    <name evidence="2" type="ORF">KFE25_010490</name>
</gene>
<dbReference type="EMBL" id="JAGTXO010000026">
    <property type="protein sequence ID" value="KAG8461303.1"/>
    <property type="molecule type" value="Genomic_DNA"/>
</dbReference>
<feature type="region of interest" description="Disordered" evidence="1">
    <location>
        <begin position="522"/>
        <end position="603"/>
    </location>
</feature>
<comment type="caution">
    <text evidence="2">The sequence shown here is derived from an EMBL/GenBank/DDBJ whole genome shotgun (WGS) entry which is preliminary data.</text>
</comment>
<proteinExistence type="predicted"/>
<feature type="region of interest" description="Disordered" evidence="1">
    <location>
        <begin position="355"/>
        <end position="445"/>
    </location>
</feature>
<accession>A0A8J6CBB4</accession>
<feature type="compositionally biased region" description="Basic and acidic residues" evidence="1">
    <location>
        <begin position="407"/>
        <end position="420"/>
    </location>
</feature>
<feature type="region of interest" description="Disordered" evidence="1">
    <location>
        <begin position="739"/>
        <end position="769"/>
    </location>
</feature>
<evidence type="ECO:0000313" key="3">
    <source>
        <dbReference type="Proteomes" id="UP000751190"/>
    </source>
</evidence>
<evidence type="ECO:0000256" key="1">
    <source>
        <dbReference type="SAM" id="MobiDB-lite"/>
    </source>
</evidence>
<feature type="region of interest" description="Disordered" evidence="1">
    <location>
        <begin position="155"/>
        <end position="185"/>
    </location>
</feature>
<feature type="compositionally biased region" description="Basic and acidic residues" evidence="1">
    <location>
        <begin position="377"/>
        <end position="388"/>
    </location>
</feature>
<evidence type="ECO:0000313" key="2">
    <source>
        <dbReference type="EMBL" id="KAG8461303.1"/>
    </source>
</evidence>
<feature type="compositionally biased region" description="Low complexity" evidence="1">
    <location>
        <begin position="649"/>
        <end position="669"/>
    </location>
</feature>
<dbReference type="Gene3D" id="1.25.40.10">
    <property type="entry name" value="Tetratricopeptide repeat domain"/>
    <property type="match status" value="1"/>
</dbReference>
<reference evidence="2" key="1">
    <citation type="submission" date="2021-05" db="EMBL/GenBank/DDBJ databases">
        <title>The genome of the haptophyte Pavlova lutheri (Diacronema luteri, Pavlovales) - a model for lipid biosynthesis in eukaryotic algae.</title>
        <authorList>
            <person name="Hulatt C.J."/>
            <person name="Posewitz M.C."/>
        </authorList>
    </citation>
    <scope>NUCLEOTIDE SEQUENCE</scope>
    <source>
        <strain evidence="2">NIVA-4/92</strain>
    </source>
</reference>
<feature type="compositionally biased region" description="Low complexity" evidence="1">
    <location>
        <begin position="588"/>
        <end position="599"/>
    </location>
</feature>
<protein>
    <submittedName>
        <fullName evidence="2">Uncharacterized protein</fullName>
    </submittedName>
</protein>
<dbReference type="OrthoDB" id="10677617at2759"/>
<dbReference type="InterPro" id="IPR011990">
    <property type="entry name" value="TPR-like_helical_dom_sf"/>
</dbReference>
<organism evidence="2 3">
    <name type="scientific">Diacronema lutheri</name>
    <name type="common">Unicellular marine alga</name>
    <name type="synonym">Monochrysis lutheri</name>
    <dbReference type="NCBI Taxonomy" id="2081491"/>
    <lineage>
        <taxon>Eukaryota</taxon>
        <taxon>Haptista</taxon>
        <taxon>Haptophyta</taxon>
        <taxon>Pavlovophyceae</taxon>
        <taxon>Pavlovales</taxon>
        <taxon>Pavlovaceae</taxon>
        <taxon>Diacronema</taxon>
    </lineage>
</organism>
<feature type="compositionally biased region" description="Low complexity" evidence="1">
    <location>
        <begin position="357"/>
        <end position="372"/>
    </location>
</feature>
<keyword evidence="3" id="KW-1185">Reference proteome</keyword>
<feature type="region of interest" description="Disordered" evidence="1">
    <location>
        <begin position="647"/>
        <end position="681"/>
    </location>
</feature>
<feature type="compositionally biased region" description="Low complexity" evidence="1">
    <location>
        <begin position="745"/>
        <end position="769"/>
    </location>
</feature>
<name>A0A8J6CBB4_DIALT</name>
<dbReference type="Proteomes" id="UP000751190">
    <property type="component" value="Unassembled WGS sequence"/>
</dbReference>
<dbReference type="AlphaFoldDB" id="A0A8J6CBB4"/>
<sequence length="769" mass="77739">MAYGGDDAETSAAAQIGALDAAAQAHMRASVTSGGLDVDAAESALACLSRSLALRSSAYGAASPIAAAGRETLAKFLNVRALQCMSPDAPDYDGARAFLAEALRLTGAEGDLLRRLAAVRASTLSNLAIYYTRIQRPAVAKKHLQSALHIESNGAPLPAPAPLPHAPHARASSAADGDGSASAGADAELGRAAGAADVANVVAATPVGRELSVAHLHVNLCAALSNMGAHRSALSHARVALALLERLPHHSVPSPPSRAHAARVAGSAARGARARFSGQGCDADETEGPAQRAEMRAAAAHNLCAQIAHLGWQRTAAYAPLYRRATHVALERQTANEIGQLAAILGTAGEQGGVQRVGGQATGRRAAPAGAHAHAHRAAEAEAEAEAKDGDEDDRYEEDGPVQAEAHVAKADSTSVERGDALGAGTAERGSPAGVPASPSRHVRHVPAPPRAQLVASVPRPHRARARAAQSAGLALTDRGPRARHGAEAALWVAGATAGALQRQWLRQWELPDAQALDEGAARASYSSGDGVKAAYRSGPPGGPRPTAPGARARAPNRRAKSAREQGARDTAAALYLPQLPRHDDAPRAAPRRAASPRDGAGVAVSDASLEQLAHVRLGVGSSHRYNEHMQRLRAGAARVERGLPTPRASSVAAGGAGTPATQGGAPSGARRDGGIGSAAGAADAAGGGIALWDRLVPTAPHLLAAEQRPLALRPTSPRGPHGGAAGARSSVPGWAAAEYARSRPASASAGTHAHGAGASAGPLGPLAA</sequence>
<feature type="compositionally biased region" description="Acidic residues" evidence="1">
    <location>
        <begin position="389"/>
        <end position="400"/>
    </location>
</feature>
<feature type="compositionally biased region" description="Low complexity" evidence="1">
    <location>
        <begin position="169"/>
        <end position="185"/>
    </location>
</feature>